<accession>X1KV54</accession>
<comment type="caution">
    <text evidence="1">The sequence shown here is derived from an EMBL/GenBank/DDBJ whole genome shotgun (WGS) entry which is preliminary data.</text>
</comment>
<dbReference type="AlphaFoldDB" id="X1KV54"/>
<dbReference type="EMBL" id="BARV01003703">
    <property type="protein sequence ID" value="GAI10583.1"/>
    <property type="molecule type" value="Genomic_DNA"/>
</dbReference>
<evidence type="ECO:0000313" key="1">
    <source>
        <dbReference type="EMBL" id="GAI10583.1"/>
    </source>
</evidence>
<gene>
    <name evidence="1" type="ORF">S06H3_08685</name>
</gene>
<sequence>MSEMMVSQLLAEQKNINTKDNYNYSLGQTNGSSAPDLIFIHKSRPFLNNSQTVEVTAPELYTVEKQGFPSIKLNSVKLMLGKIKRCIKGYWVEAFCKECKNPVIVDEKPLIVRRFCHNKY</sequence>
<organism evidence="1">
    <name type="scientific">marine sediment metagenome</name>
    <dbReference type="NCBI Taxonomy" id="412755"/>
    <lineage>
        <taxon>unclassified sequences</taxon>
        <taxon>metagenomes</taxon>
        <taxon>ecological metagenomes</taxon>
    </lineage>
</organism>
<protein>
    <submittedName>
        <fullName evidence="1">Uncharacterized protein</fullName>
    </submittedName>
</protein>
<feature type="non-terminal residue" evidence="1">
    <location>
        <position position="120"/>
    </location>
</feature>
<reference evidence="1" key="1">
    <citation type="journal article" date="2014" name="Front. Microbiol.">
        <title>High frequency of phylogenetically diverse reductive dehalogenase-homologous genes in deep subseafloor sedimentary metagenomes.</title>
        <authorList>
            <person name="Kawai M."/>
            <person name="Futagami T."/>
            <person name="Toyoda A."/>
            <person name="Takaki Y."/>
            <person name="Nishi S."/>
            <person name="Hori S."/>
            <person name="Arai W."/>
            <person name="Tsubouchi T."/>
            <person name="Morono Y."/>
            <person name="Uchiyama I."/>
            <person name="Ito T."/>
            <person name="Fujiyama A."/>
            <person name="Inagaki F."/>
            <person name="Takami H."/>
        </authorList>
    </citation>
    <scope>NUCLEOTIDE SEQUENCE</scope>
    <source>
        <strain evidence="1">Expedition CK06-06</strain>
    </source>
</reference>
<name>X1KV54_9ZZZZ</name>
<proteinExistence type="predicted"/>